<dbReference type="NCBIfam" id="NF006564">
    <property type="entry name" value="PRK09071.1"/>
    <property type="match status" value="1"/>
</dbReference>
<evidence type="ECO:0000313" key="5">
    <source>
        <dbReference type="Proteomes" id="UP000267187"/>
    </source>
</evidence>
<dbReference type="InterPro" id="IPR035902">
    <property type="entry name" value="Nuc_phospho_transferase"/>
</dbReference>
<accession>A0A3M0APX6</accession>
<dbReference type="PANTHER" id="PTHR43285:SF4">
    <property type="entry name" value="TRANSFERASE"/>
    <property type="match status" value="1"/>
</dbReference>
<dbReference type="Gene3D" id="1.20.970.10">
    <property type="entry name" value="Transferase, Pyrimidine Nucleoside Phosphorylase, Chain C"/>
    <property type="match status" value="1"/>
</dbReference>
<dbReference type="InterPro" id="IPR036320">
    <property type="entry name" value="Glycosyl_Trfase_fam3_N_dom_sf"/>
</dbReference>
<dbReference type="GO" id="GO:0000162">
    <property type="term" value="P:L-tryptophan biosynthetic process"/>
    <property type="evidence" value="ECO:0007669"/>
    <property type="project" value="InterPro"/>
</dbReference>
<organism evidence="4 5">
    <name type="scientific">Umboniibacter marinipuniceus</name>
    <dbReference type="NCBI Taxonomy" id="569599"/>
    <lineage>
        <taxon>Bacteria</taxon>
        <taxon>Pseudomonadati</taxon>
        <taxon>Pseudomonadota</taxon>
        <taxon>Gammaproteobacteria</taxon>
        <taxon>Cellvibrionales</taxon>
        <taxon>Cellvibrionaceae</taxon>
        <taxon>Umboniibacter</taxon>
    </lineage>
</organism>
<dbReference type="PANTHER" id="PTHR43285">
    <property type="entry name" value="ANTHRANILATE PHOSPHORIBOSYLTRANSFERASE"/>
    <property type="match status" value="1"/>
</dbReference>
<sequence length="331" mass="37340">MSVATEHPFAEFIRQIGKGQKGRRDLTEQQAFTAMTAILSNEASATQIGAFLMLMRVKEECEEELIGFVKAIETFYCPSYPQPDIQTDISWSSYSGKRDESNWYVLAQLALSQSYRILVHGGPGHTPGRHYTESVYEHLDLIQTPTPKLNSPAYLALRNWAPKLEELISLRFELGLRSPLNSVLRLCSPVPARLQIMSVFHPRYAPLHQHAAIRLGRDRSLVFKGAGGEAEIRPNANTALFMTHAAMGYDLTLRRKFATKVPPYQPSVNALKALWRQGTSSHDHTTSGEIAIIETMTAVLMAYHHTDYQSAHEESLALWHDRDKNRLDIQP</sequence>
<dbReference type="GO" id="GO:0004048">
    <property type="term" value="F:anthranilate phosphoribosyltransferase activity"/>
    <property type="evidence" value="ECO:0007669"/>
    <property type="project" value="InterPro"/>
</dbReference>
<dbReference type="InterPro" id="IPR017459">
    <property type="entry name" value="Glycosyl_Trfase_fam3_N_dom"/>
</dbReference>
<dbReference type="OrthoDB" id="9768896at2"/>
<comment type="caution">
    <text evidence="4">The sequence shown here is derived from an EMBL/GenBank/DDBJ whole genome shotgun (WGS) entry which is preliminary data.</text>
</comment>
<protein>
    <submittedName>
        <fullName evidence="4">Anthranilate phosphoribosyltransferase</fullName>
    </submittedName>
</protein>
<dbReference type="Gene3D" id="3.40.1030.10">
    <property type="entry name" value="Nucleoside phosphorylase/phosphoribosyltransferase catalytic domain"/>
    <property type="match status" value="1"/>
</dbReference>
<dbReference type="SUPFAM" id="SSF47648">
    <property type="entry name" value="Nucleoside phosphorylase/phosphoribosyltransferase N-terminal domain"/>
    <property type="match status" value="1"/>
</dbReference>
<name>A0A3M0APX6_9GAMM</name>
<reference evidence="4 5" key="1">
    <citation type="submission" date="2018-10" db="EMBL/GenBank/DDBJ databases">
        <title>Genomic Encyclopedia of Type Strains, Phase IV (KMG-IV): sequencing the most valuable type-strain genomes for metagenomic binning, comparative biology and taxonomic classification.</title>
        <authorList>
            <person name="Goeker M."/>
        </authorList>
    </citation>
    <scope>NUCLEOTIDE SEQUENCE [LARGE SCALE GENOMIC DNA]</scope>
    <source>
        <strain evidence="4 5">DSM 25080</strain>
    </source>
</reference>
<dbReference type="Proteomes" id="UP000267187">
    <property type="component" value="Unassembled WGS sequence"/>
</dbReference>
<dbReference type="RefSeq" id="WP_121876236.1">
    <property type="nucleotide sequence ID" value="NZ_REFJ01000002.1"/>
</dbReference>
<dbReference type="GO" id="GO:0005829">
    <property type="term" value="C:cytosol"/>
    <property type="evidence" value="ECO:0007669"/>
    <property type="project" value="TreeGrafter"/>
</dbReference>
<dbReference type="AlphaFoldDB" id="A0A3M0APX6"/>
<evidence type="ECO:0000259" key="3">
    <source>
        <dbReference type="Pfam" id="PF02885"/>
    </source>
</evidence>
<feature type="domain" description="Glycosyl transferase family 3 N-terminal" evidence="3">
    <location>
        <begin position="11"/>
        <end position="72"/>
    </location>
</feature>
<gene>
    <name evidence="4" type="ORF">DFR27_0864</name>
</gene>
<evidence type="ECO:0000313" key="4">
    <source>
        <dbReference type="EMBL" id="RMA81072.1"/>
    </source>
</evidence>
<dbReference type="Pfam" id="PF02885">
    <property type="entry name" value="Glycos_trans_3N"/>
    <property type="match status" value="1"/>
</dbReference>
<evidence type="ECO:0000256" key="2">
    <source>
        <dbReference type="ARBA" id="ARBA00022679"/>
    </source>
</evidence>
<proteinExistence type="predicted"/>
<keyword evidence="1 4" id="KW-0328">Glycosyltransferase</keyword>
<evidence type="ECO:0000256" key="1">
    <source>
        <dbReference type="ARBA" id="ARBA00022676"/>
    </source>
</evidence>
<keyword evidence="2 4" id="KW-0808">Transferase</keyword>
<dbReference type="InterPro" id="IPR005940">
    <property type="entry name" value="Anthranilate_Pribosyl_Tfrase"/>
</dbReference>
<dbReference type="SUPFAM" id="SSF52418">
    <property type="entry name" value="Nucleoside phosphorylase/phosphoribosyltransferase catalytic domain"/>
    <property type="match status" value="1"/>
</dbReference>
<keyword evidence="5" id="KW-1185">Reference proteome</keyword>
<dbReference type="EMBL" id="REFJ01000002">
    <property type="protein sequence ID" value="RMA81072.1"/>
    <property type="molecule type" value="Genomic_DNA"/>
</dbReference>